<dbReference type="EMBL" id="CM056741">
    <property type="protein sequence ID" value="KAJ8685832.1"/>
    <property type="molecule type" value="Genomic_DNA"/>
</dbReference>
<dbReference type="Proteomes" id="UP001239111">
    <property type="component" value="Chromosome 1"/>
</dbReference>
<proteinExistence type="predicted"/>
<accession>A0ACC2PQZ6</accession>
<organism evidence="1 2">
    <name type="scientific">Eretmocerus hayati</name>
    <dbReference type="NCBI Taxonomy" id="131215"/>
    <lineage>
        <taxon>Eukaryota</taxon>
        <taxon>Metazoa</taxon>
        <taxon>Ecdysozoa</taxon>
        <taxon>Arthropoda</taxon>
        <taxon>Hexapoda</taxon>
        <taxon>Insecta</taxon>
        <taxon>Pterygota</taxon>
        <taxon>Neoptera</taxon>
        <taxon>Endopterygota</taxon>
        <taxon>Hymenoptera</taxon>
        <taxon>Apocrita</taxon>
        <taxon>Proctotrupomorpha</taxon>
        <taxon>Chalcidoidea</taxon>
        <taxon>Aphelinidae</taxon>
        <taxon>Aphelininae</taxon>
        <taxon>Eretmocerus</taxon>
    </lineage>
</organism>
<keyword evidence="2" id="KW-1185">Reference proteome</keyword>
<reference evidence="1" key="1">
    <citation type="submission" date="2023-04" db="EMBL/GenBank/DDBJ databases">
        <title>A chromosome-level genome assembly of the parasitoid wasp Eretmocerus hayati.</title>
        <authorList>
            <person name="Zhong Y."/>
            <person name="Liu S."/>
            <person name="Liu Y."/>
        </authorList>
    </citation>
    <scope>NUCLEOTIDE SEQUENCE</scope>
    <source>
        <strain evidence="1">ZJU_SS_LIU_2023</strain>
    </source>
</reference>
<name>A0ACC2PQZ6_9HYME</name>
<comment type="caution">
    <text evidence="1">The sequence shown here is derived from an EMBL/GenBank/DDBJ whole genome shotgun (WGS) entry which is preliminary data.</text>
</comment>
<evidence type="ECO:0000313" key="1">
    <source>
        <dbReference type="EMBL" id="KAJ8685832.1"/>
    </source>
</evidence>
<evidence type="ECO:0000313" key="2">
    <source>
        <dbReference type="Proteomes" id="UP001239111"/>
    </source>
</evidence>
<gene>
    <name evidence="1" type="ORF">QAD02_021625</name>
</gene>
<protein>
    <submittedName>
        <fullName evidence="1">Uncharacterized protein</fullName>
    </submittedName>
</protein>
<sequence length="858" mass="93543">MFSKPQLPEHQAPAGAEHQNILKYIKEHTMEMAIDRGKDLLYRDRDAGLLMPLSKQEYEARLRLRTKDPRKFNTPQTLSRTSKSGVFINHKDGEKFQPDQETLLKRMHIPELPSQKNLRSLEKVAKLAEEIIEAIADEKIKPVYATGLPPRPNDDGELKSKETLGVLHPSCYVAGRYSFTEFHPEDGYSDSMNYVMWGLGAAKIWIVIAPEDFARFQRLMAEVCMELKEDERFSGWAKNCGTPINHKCLMVTPSFLRDHNIRFEVAVQWPGDVAIVTHHSIHAVLNINVNECISQNYGSAGWEACYSAFLGCMCPSTAIKYLPAKDHLELHGLFHKLLKTESCSICGKCFDGPISLDKHILLEHTAREVVQKCPKCERTFVHLDRHLPLCQRRCLVCGKICAPLGFSSHVSSCLDELAWKQYAAELTPVVPILPNVEKKTRKRPRSIKKSKPAPVPSIFDSMLVSSPAPVLSPALGPGNFTRSQFVNTTSQRPSATVTSGANDSLNSASVPSIPFKKRVSSMNLNQIMTPARSDSFDYAQAKLDASTVSSFGASSQNASRRALPQGHRGGSRVTRSLANTEASIELPEAASRPADVIAPPAEFVPPTSVSSFSRHVSATDTIEAAAVNTAASAGNSSSLHARPATIPIDSAISPEIIVEPLALPGPFSLSEHVEGPFCSCGCQDRSDPSLETYATGLSVSLPSNASSPVESRPISPAPPSYEEVVATPNPQSSNELAVPQPGNSRSLITIVSFYRLRNAADEFPRFLSEVLGAEQNSENLPDIVDISFGLHGVRHAEGVIDLPDLLSTVSRMSHSLSAIRDVAIAPENVDSTSGSSVEILSDSSDSNSPDSNAPTADF</sequence>